<reference evidence="2" key="1">
    <citation type="journal article" date="2021" name="Mol. Ecol. Resour.">
        <title>Apolygus lucorum genome provides insights into omnivorousness and mesophyll feeding.</title>
        <authorList>
            <person name="Liu Y."/>
            <person name="Liu H."/>
            <person name="Wang H."/>
            <person name="Huang T."/>
            <person name="Liu B."/>
            <person name="Yang B."/>
            <person name="Yin L."/>
            <person name="Li B."/>
            <person name="Zhang Y."/>
            <person name="Zhang S."/>
            <person name="Jiang F."/>
            <person name="Zhang X."/>
            <person name="Ren Y."/>
            <person name="Wang B."/>
            <person name="Wang S."/>
            <person name="Lu Y."/>
            <person name="Wu K."/>
            <person name="Fan W."/>
            <person name="Wang G."/>
        </authorList>
    </citation>
    <scope>NUCLEOTIDE SEQUENCE</scope>
    <source>
        <strain evidence="2">12Hb</strain>
    </source>
</reference>
<dbReference type="InterPro" id="IPR010736">
    <property type="entry name" value="SHIPPO-rpt"/>
</dbReference>
<dbReference type="Pfam" id="PF07004">
    <property type="entry name" value="SHIPPO-rpt"/>
    <property type="match status" value="4"/>
</dbReference>
<protein>
    <recommendedName>
        <fullName evidence="4">Outer dense fiber protein 3</fullName>
    </recommendedName>
</protein>
<proteinExistence type="predicted"/>
<evidence type="ECO:0000313" key="2">
    <source>
        <dbReference type="EMBL" id="KAF6213460.1"/>
    </source>
</evidence>
<evidence type="ECO:0008006" key="4">
    <source>
        <dbReference type="Google" id="ProtNLM"/>
    </source>
</evidence>
<gene>
    <name evidence="2" type="ORF">GE061_011179</name>
</gene>
<sequence length="305" mass="33384">MPKKQKSKTGGSSKSRSKSKGSRGKREKSKGRGKTKKPKTPEPIQPTPPRVESPPVPKIRPKGTCIQAITPGPGEYGATSLVGYYDHDPTKTREPAFTFAMGGRNMKKPQESIPGPIYNCDDLTRFGPNSQTGPMLIGRHSDLHKGHLTPGPGHYSPEKYDNPRYHNAPEARLIGRMHEDKSSMFTPGPGNYNVPSSIGDFHPTINTSPSARLMGRSWDKKNPRQLHYTPGPNQYDYDNNAFLKSGPSARILGREKQNKTMARDSGPGPGAYFADFNQGADSPAFSFGIRHAPCVVVPSEGDENF</sequence>
<dbReference type="PANTHER" id="PTHR21580">
    <property type="entry name" value="SHIPPO-1-RELATED"/>
    <property type="match status" value="1"/>
</dbReference>
<dbReference type="AlphaFoldDB" id="A0A8S9XWN9"/>
<organism evidence="2 3">
    <name type="scientific">Apolygus lucorum</name>
    <name type="common">Small green plant bug</name>
    <name type="synonym">Lygocoris lucorum</name>
    <dbReference type="NCBI Taxonomy" id="248454"/>
    <lineage>
        <taxon>Eukaryota</taxon>
        <taxon>Metazoa</taxon>
        <taxon>Ecdysozoa</taxon>
        <taxon>Arthropoda</taxon>
        <taxon>Hexapoda</taxon>
        <taxon>Insecta</taxon>
        <taxon>Pterygota</taxon>
        <taxon>Neoptera</taxon>
        <taxon>Paraneoptera</taxon>
        <taxon>Hemiptera</taxon>
        <taxon>Heteroptera</taxon>
        <taxon>Panheteroptera</taxon>
        <taxon>Cimicomorpha</taxon>
        <taxon>Miridae</taxon>
        <taxon>Mirini</taxon>
        <taxon>Apolygus</taxon>
    </lineage>
</organism>
<dbReference type="InterPro" id="IPR051291">
    <property type="entry name" value="CIMAP"/>
</dbReference>
<dbReference type="Proteomes" id="UP000466442">
    <property type="component" value="Unassembled WGS sequence"/>
</dbReference>
<dbReference type="PANTHER" id="PTHR21580:SF28">
    <property type="entry name" value="BOREALIN N-TERMINAL DOMAIN-CONTAINING PROTEIN-RELATED"/>
    <property type="match status" value="1"/>
</dbReference>
<feature type="compositionally biased region" description="Pro residues" evidence="1">
    <location>
        <begin position="41"/>
        <end position="58"/>
    </location>
</feature>
<feature type="compositionally biased region" description="Basic residues" evidence="1">
    <location>
        <begin position="15"/>
        <end position="38"/>
    </location>
</feature>
<evidence type="ECO:0000256" key="1">
    <source>
        <dbReference type="SAM" id="MobiDB-lite"/>
    </source>
</evidence>
<feature type="region of interest" description="Disordered" evidence="1">
    <location>
        <begin position="1"/>
        <end position="62"/>
    </location>
</feature>
<dbReference type="EMBL" id="WIXP02000003">
    <property type="protein sequence ID" value="KAF6213460.1"/>
    <property type="molecule type" value="Genomic_DNA"/>
</dbReference>
<evidence type="ECO:0000313" key="3">
    <source>
        <dbReference type="Proteomes" id="UP000466442"/>
    </source>
</evidence>
<name>A0A8S9XWN9_APOLU</name>
<keyword evidence="3" id="KW-1185">Reference proteome</keyword>
<dbReference type="OrthoDB" id="6610373at2759"/>
<comment type="caution">
    <text evidence="2">The sequence shown here is derived from an EMBL/GenBank/DDBJ whole genome shotgun (WGS) entry which is preliminary data.</text>
</comment>
<accession>A0A8S9XWN9</accession>